<dbReference type="WBParaSite" id="ALUE_0002008001-mRNA-1">
    <property type="protein sequence ID" value="ALUE_0002008001-mRNA-1"/>
    <property type="gene ID" value="ALUE_0002008001"/>
</dbReference>
<name>A0A0M3IMV2_ASCLU</name>
<protein>
    <submittedName>
        <fullName evidence="2">Polyprotein</fullName>
    </submittedName>
</protein>
<dbReference type="AlphaFoldDB" id="A0A0M3IMV2"/>
<organism evidence="1 2">
    <name type="scientific">Ascaris lumbricoides</name>
    <name type="common">Giant roundworm</name>
    <dbReference type="NCBI Taxonomy" id="6252"/>
    <lineage>
        <taxon>Eukaryota</taxon>
        <taxon>Metazoa</taxon>
        <taxon>Ecdysozoa</taxon>
        <taxon>Nematoda</taxon>
        <taxon>Chromadorea</taxon>
        <taxon>Rhabditida</taxon>
        <taxon>Spirurina</taxon>
        <taxon>Ascaridomorpha</taxon>
        <taxon>Ascaridoidea</taxon>
        <taxon>Ascarididae</taxon>
        <taxon>Ascaris</taxon>
    </lineage>
</organism>
<accession>A0A0M3IMV2</accession>
<keyword evidence="1" id="KW-1185">Reference proteome</keyword>
<sequence>MTSHSSWKRGVYEGLVGVVKKTIKHWEGKSSTLMEGTMQGNKEDIRYSNGKVGVKEPGRGSDKTTTIAAFIVLLGLSLLPIAGGQSTCDDLGVVDRIPQPHGCPQVEGIVKRVQVTAATREYQRAKAILCTGTVHRV</sequence>
<dbReference type="Proteomes" id="UP000036681">
    <property type="component" value="Unplaced"/>
</dbReference>
<reference evidence="2" key="1">
    <citation type="submission" date="2017-02" db="UniProtKB">
        <authorList>
            <consortium name="WormBaseParasite"/>
        </authorList>
    </citation>
    <scope>IDENTIFICATION</scope>
</reference>
<evidence type="ECO:0000313" key="2">
    <source>
        <dbReference type="WBParaSite" id="ALUE_0002008001-mRNA-1"/>
    </source>
</evidence>
<evidence type="ECO:0000313" key="1">
    <source>
        <dbReference type="Proteomes" id="UP000036681"/>
    </source>
</evidence>
<proteinExistence type="predicted"/>